<keyword evidence="2" id="KW-1133">Transmembrane helix</keyword>
<feature type="compositionally biased region" description="Low complexity" evidence="1">
    <location>
        <begin position="155"/>
        <end position="171"/>
    </location>
</feature>
<keyword evidence="4" id="KW-1185">Reference proteome</keyword>
<feature type="region of interest" description="Disordered" evidence="1">
    <location>
        <begin position="207"/>
        <end position="242"/>
    </location>
</feature>
<feature type="region of interest" description="Disordered" evidence="1">
    <location>
        <begin position="154"/>
        <end position="175"/>
    </location>
</feature>
<sequence length="291" mass="30827">MASQFRPEMESRIRNFSTQLLDSISAISSPTPARGSPVPSPASTLISTTTRPSSVETIASIEGGKTVYITVTHSQEPTTRADVATPTAQTASQNRNDGNSKAGPIAGGVIGGLTLLSAAIFVVFLLRRKKRANEWRQATLPPPYAAADMSEELQSGTPTISSSTPSGTGVTEKAGLRNDEGNIDAVPQLDSTMIRPVTEIGGDPLGNIPELPATAPSRDGTPLGTQRESSAGYSKTQKEGENKAVSWTQFNSLGNWATASRLFQPHDVPDASAPVWENMFNSRKSEEKSES</sequence>
<feature type="region of interest" description="Disordered" evidence="1">
    <location>
        <begin position="27"/>
        <end position="51"/>
    </location>
</feature>
<organism evidence="3 4">
    <name type="scientific">Dendryphion nanum</name>
    <dbReference type="NCBI Taxonomy" id="256645"/>
    <lineage>
        <taxon>Eukaryota</taxon>
        <taxon>Fungi</taxon>
        <taxon>Dikarya</taxon>
        <taxon>Ascomycota</taxon>
        <taxon>Pezizomycotina</taxon>
        <taxon>Dothideomycetes</taxon>
        <taxon>Pleosporomycetidae</taxon>
        <taxon>Pleosporales</taxon>
        <taxon>Torulaceae</taxon>
        <taxon>Dendryphion</taxon>
    </lineage>
</organism>
<protein>
    <submittedName>
        <fullName evidence="3">Uncharacterized protein</fullName>
    </submittedName>
</protein>
<evidence type="ECO:0000256" key="1">
    <source>
        <dbReference type="SAM" id="MobiDB-lite"/>
    </source>
</evidence>
<dbReference type="AlphaFoldDB" id="A0A9P9IJ66"/>
<name>A0A9P9IJ66_9PLEO</name>
<dbReference type="OrthoDB" id="3800054at2759"/>
<feature type="compositionally biased region" description="Polar residues" evidence="1">
    <location>
        <begin position="86"/>
        <end position="99"/>
    </location>
</feature>
<gene>
    <name evidence="3" type="ORF">B0J11DRAFT_331114</name>
</gene>
<feature type="compositionally biased region" description="Polar residues" evidence="1">
    <location>
        <begin position="41"/>
        <end position="51"/>
    </location>
</feature>
<feature type="region of interest" description="Disordered" evidence="1">
    <location>
        <begin position="77"/>
        <end position="100"/>
    </location>
</feature>
<proteinExistence type="predicted"/>
<reference evidence="3" key="1">
    <citation type="journal article" date="2021" name="Nat. Commun.">
        <title>Genetic determinants of endophytism in the Arabidopsis root mycobiome.</title>
        <authorList>
            <person name="Mesny F."/>
            <person name="Miyauchi S."/>
            <person name="Thiergart T."/>
            <person name="Pickel B."/>
            <person name="Atanasova L."/>
            <person name="Karlsson M."/>
            <person name="Huettel B."/>
            <person name="Barry K.W."/>
            <person name="Haridas S."/>
            <person name="Chen C."/>
            <person name="Bauer D."/>
            <person name="Andreopoulos W."/>
            <person name="Pangilinan J."/>
            <person name="LaButti K."/>
            <person name="Riley R."/>
            <person name="Lipzen A."/>
            <person name="Clum A."/>
            <person name="Drula E."/>
            <person name="Henrissat B."/>
            <person name="Kohler A."/>
            <person name="Grigoriev I.V."/>
            <person name="Martin F.M."/>
            <person name="Hacquard S."/>
        </authorList>
    </citation>
    <scope>NUCLEOTIDE SEQUENCE</scope>
    <source>
        <strain evidence="3">MPI-CAGE-CH-0243</strain>
    </source>
</reference>
<accession>A0A9P9IJ66</accession>
<keyword evidence="2" id="KW-0812">Transmembrane</keyword>
<evidence type="ECO:0000313" key="4">
    <source>
        <dbReference type="Proteomes" id="UP000700596"/>
    </source>
</evidence>
<dbReference type="EMBL" id="JAGMWT010000008">
    <property type="protein sequence ID" value="KAH7124113.1"/>
    <property type="molecule type" value="Genomic_DNA"/>
</dbReference>
<evidence type="ECO:0000256" key="2">
    <source>
        <dbReference type="SAM" id="Phobius"/>
    </source>
</evidence>
<evidence type="ECO:0000313" key="3">
    <source>
        <dbReference type="EMBL" id="KAH7124113.1"/>
    </source>
</evidence>
<feature type="compositionally biased region" description="Polar residues" evidence="1">
    <location>
        <begin position="223"/>
        <end position="235"/>
    </location>
</feature>
<comment type="caution">
    <text evidence="3">The sequence shown here is derived from an EMBL/GenBank/DDBJ whole genome shotgun (WGS) entry which is preliminary data.</text>
</comment>
<dbReference type="CDD" id="cd12087">
    <property type="entry name" value="TM_EGFR-like"/>
    <property type="match status" value="1"/>
</dbReference>
<feature type="transmembrane region" description="Helical" evidence="2">
    <location>
        <begin position="105"/>
        <end position="126"/>
    </location>
</feature>
<keyword evidence="2" id="KW-0472">Membrane</keyword>
<dbReference type="Proteomes" id="UP000700596">
    <property type="component" value="Unassembled WGS sequence"/>
</dbReference>